<feature type="domain" description="DUF732" evidence="1">
    <location>
        <begin position="20"/>
        <end position="93"/>
    </location>
</feature>
<dbReference type="Proteomes" id="UP000268285">
    <property type="component" value="Unassembled WGS sequence"/>
</dbReference>
<proteinExistence type="predicted"/>
<dbReference type="AlphaFoldDB" id="A0A498QQ43"/>
<evidence type="ECO:0000313" key="3">
    <source>
        <dbReference type="Proteomes" id="UP000268285"/>
    </source>
</evidence>
<keyword evidence="3" id="KW-1185">Reference proteome</keyword>
<evidence type="ECO:0000313" key="2">
    <source>
        <dbReference type="EMBL" id="VBA48286.1"/>
    </source>
</evidence>
<accession>A0A498QQ43</accession>
<reference evidence="2 3" key="1">
    <citation type="submission" date="2018-09" db="EMBL/GenBank/DDBJ databases">
        <authorList>
            <person name="Tagini F."/>
        </authorList>
    </citation>
    <scope>NUCLEOTIDE SEQUENCE [LARGE SCALE GENOMIC DNA]</scope>
    <source>
        <strain evidence="2 3">MK142</strain>
    </source>
</reference>
<organism evidence="2 3">
    <name type="scientific">Mycobacterium pseudokansasii</name>
    <dbReference type="NCBI Taxonomy" id="2341080"/>
    <lineage>
        <taxon>Bacteria</taxon>
        <taxon>Bacillati</taxon>
        <taxon>Actinomycetota</taxon>
        <taxon>Actinomycetes</taxon>
        <taxon>Mycobacteriales</taxon>
        <taxon>Mycobacteriaceae</taxon>
        <taxon>Mycobacterium</taxon>
    </lineage>
</organism>
<dbReference type="EMBL" id="UPHU01000001">
    <property type="protein sequence ID" value="VBA48286.1"/>
    <property type="molecule type" value="Genomic_DNA"/>
</dbReference>
<gene>
    <name evidence="2" type="ORF">LAUMK142_01243</name>
</gene>
<name>A0A498QQ43_9MYCO</name>
<evidence type="ECO:0000259" key="1">
    <source>
        <dbReference type="Pfam" id="PF05305"/>
    </source>
</evidence>
<protein>
    <recommendedName>
        <fullName evidence="1">DUF732 domain-containing protein</fullName>
    </recommendedName>
</protein>
<dbReference type="InterPro" id="IPR007969">
    <property type="entry name" value="DUF732"/>
</dbReference>
<dbReference type="Pfam" id="PF05305">
    <property type="entry name" value="DUF732"/>
    <property type="match status" value="1"/>
</dbReference>
<sequence length="96" mass="9772">MSALAGSLSAAPIAHADDTDEAFLSSIGSVGITYSSPENAVQAGHLVCGLLDRGKAKVDIARSIVGKDFGGNPMDAWHAGYFVGAGVAAYCPQYRG</sequence>